<accession>A0A166X9J3</accession>
<reference evidence="1 2" key="1">
    <citation type="journal article" date="2016" name="Mol. Biol. Evol.">
        <title>Comparative Genomics of Early-Diverging Mushroom-Forming Fungi Provides Insights into the Origins of Lignocellulose Decay Capabilities.</title>
        <authorList>
            <person name="Nagy L.G."/>
            <person name="Riley R."/>
            <person name="Tritt A."/>
            <person name="Adam C."/>
            <person name="Daum C."/>
            <person name="Floudas D."/>
            <person name="Sun H."/>
            <person name="Yadav J.S."/>
            <person name="Pangilinan J."/>
            <person name="Larsson K.H."/>
            <person name="Matsuura K."/>
            <person name="Barry K."/>
            <person name="Labutti K."/>
            <person name="Kuo R."/>
            <person name="Ohm R.A."/>
            <person name="Bhattacharya S.S."/>
            <person name="Shirouzu T."/>
            <person name="Yoshinaga Y."/>
            <person name="Martin F.M."/>
            <person name="Grigoriev I.V."/>
            <person name="Hibbett D.S."/>
        </authorList>
    </citation>
    <scope>NUCLEOTIDE SEQUENCE [LARGE SCALE GENOMIC DNA]</scope>
    <source>
        <strain evidence="1 2">CBS 109695</strain>
    </source>
</reference>
<evidence type="ECO:0000313" key="2">
    <source>
        <dbReference type="Proteomes" id="UP000076532"/>
    </source>
</evidence>
<organism evidence="1 2">
    <name type="scientific">Athelia psychrophila</name>
    <dbReference type="NCBI Taxonomy" id="1759441"/>
    <lineage>
        <taxon>Eukaryota</taxon>
        <taxon>Fungi</taxon>
        <taxon>Dikarya</taxon>
        <taxon>Basidiomycota</taxon>
        <taxon>Agaricomycotina</taxon>
        <taxon>Agaricomycetes</taxon>
        <taxon>Agaricomycetidae</taxon>
        <taxon>Atheliales</taxon>
        <taxon>Atheliaceae</taxon>
        <taxon>Athelia</taxon>
    </lineage>
</organism>
<dbReference type="EMBL" id="KV417480">
    <property type="protein sequence ID" value="KZP34557.1"/>
    <property type="molecule type" value="Genomic_DNA"/>
</dbReference>
<keyword evidence="2" id="KW-1185">Reference proteome</keyword>
<dbReference type="AlphaFoldDB" id="A0A166X9J3"/>
<gene>
    <name evidence="1" type="ORF">FIBSPDRAFT_881076</name>
</gene>
<protein>
    <submittedName>
        <fullName evidence="1">Uncharacterized protein</fullName>
    </submittedName>
</protein>
<name>A0A166X9J3_9AGAM</name>
<dbReference type="Proteomes" id="UP000076532">
    <property type="component" value="Unassembled WGS sequence"/>
</dbReference>
<evidence type="ECO:0000313" key="1">
    <source>
        <dbReference type="EMBL" id="KZP34557.1"/>
    </source>
</evidence>
<proteinExistence type="predicted"/>
<sequence length="506" mass="56744">MPDSTVDARVVSPWLLACKFHVHIMGYAPEELTALVAGGHVDPFDKHPLYRPASAIQLWPASHYNQPTKHLRLGLTVPIPRFCQERNSLKPRVLAPAVTGARVPEVLAECGKFTAVAVDLLSFWPNIQMGHNNDDQTSRLVLLQHSWREWVDALSFGPSLPIGRGTGTGADAERGEMVAQILLQDQEDHKVVAVLTDPNSSEDELLQSLRLAHHMHLFSTGEDFQHSVIHGNSILQHYRFKQETDKMAVDDAIMNPPKIFCDCHILVLDVESNQDWSFVEECFNHLGPIDQEHQMQGESMLVKGTFQDLIDVTNEKYTTVFNVLDIPMGDCSGVDIPPSYLYTASEEYTLNLTKTMAGEIDFREDTIWATTANKHMISWCHMDDVVNTQINAEKYDVTHLIDHCQVDDFKSEEVQNEVIYLPTRGGQAHFESDLGLEKLVFFWAPIPTSTFTILVLKNAYIISNTSHTWGLGTDMGEGEKQANQVFKPSLGLGTLLRSQLLGVPHL</sequence>